<dbReference type="Proteomes" id="UP000238322">
    <property type="component" value="Unassembled WGS sequence"/>
</dbReference>
<evidence type="ECO:0000313" key="3">
    <source>
        <dbReference type="Proteomes" id="UP000238322"/>
    </source>
</evidence>
<name>A0A2S8FPW5_9BACT</name>
<evidence type="ECO:0000313" key="2">
    <source>
        <dbReference type="EMBL" id="PQO34233.1"/>
    </source>
</evidence>
<dbReference type="EMBL" id="PUHY01000010">
    <property type="protein sequence ID" value="PQO34233.1"/>
    <property type="molecule type" value="Genomic_DNA"/>
</dbReference>
<protein>
    <submittedName>
        <fullName evidence="2">Uncharacterized protein</fullName>
    </submittedName>
</protein>
<proteinExistence type="predicted"/>
<comment type="caution">
    <text evidence="2">The sequence shown here is derived from an EMBL/GenBank/DDBJ whole genome shotgun (WGS) entry which is preliminary data.</text>
</comment>
<sequence>MAASAWRGSVAMAYQPGRAVAAGRADGDSPAETCDQSANRSPIAPAKIIRMRTLILLALICPLLGCAMSPAMKEALFDPGKQQRERKEEIKRLVEHRHQEAHLQAAAAMLSDGRYDDCNRVLDDLAKTNPDAKEVQLLRAEVCMAQNQYPAAAAIYQKLVEKNPADANLHHLHAMALEFSGDTTSALVAFQRAAELSPHSNVIQMSQLPEPAAGSMLR</sequence>
<dbReference type="Gene3D" id="1.25.40.10">
    <property type="entry name" value="Tetratricopeptide repeat domain"/>
    <property type="match status" value="1"/>
</dbReference>
<keyword evidence="1" id="KW-0472">Membrane</keyword>
<dbReference type="InterPro" id="IPR011990">
    <property type="entry name" value="TPR-like_helical_dom_sf"/>
</dbReference>
<gene>
    <name evidence="2" type="ORF">C5Y83_11910</name>
</gene>
<feature type="transmembrane region" description="Helical" evidence="1">
    <location>
        <begin position="54"/>
        <end position="72"/>
    </location>
</feature>
<dbReference type="AlphaFoldDB" id="A0A2S8FPW5"/>
<reference evidence="2 3" key="1">
    <citation type="submission" date="2018-02" db="EMBL/GenBank/DDBJ databases">
        <title>Comparative genomes isolates from brazilian mangrove.</title>
        <authorList>
            <person name="Araujo J.E."/>
            <person name="Taketani R.G."/>
            <person name="Silva M.C.P."/>
            <person name="Loureco M.V."/>
            <person name="Andreote F.D."/>
        </authorList>
    </citation>
    <scope>NUCLEOTIDE SEQUENCE [LARGE SCALE GENOMIC DNA]</scope>
    <source>
        <strain evidence="2 3">Hex-1 MGV</strain>
    </source>
</reference>
<evidence type="ECO:0000256" key="1">
    <source>
        <dbReference type="SAM" id="Phobius"/>
    </source>
</evidence>
<dbReference type="SUPFAM" id="SSF48452">
    <property type="entry name" value="TPR-like"/>
    <property type="match status" value="1"/>
</dbReference>
<organism evidence="2 3">
    <name type="scientific">Blastopirellula marina</name>
    <dbReference type="NCBI Taxonomy" id="124"/>
    <lineage>
        <taxon>Bacteria</taxon>
        <taxon>Pseudomonadati</taxon>
        <taxon>Planctomycetota</taxon>
        <taxon>Planctomycetia</taxon>
        <taxon>Pirellulales</taxon>
        <taxon>Pirellulaceae</taxon>
        <taxon>Blastopirellula</taxon>
    </lineage>
</organism>
<keyword evidence="1" id="KW-0812">Transmembrane</keyword>
<keyword evidence="1" id="KW-1133">Transmembrane helix</keyword>
<dbReference type="Pfam" id="PF14559">
    <property type="entry name" value="TPR_19"/>
    <property type="match status" value="1"/>
</dbReference>
<accession>A0A2S8FPW5</accession>